<dbReference type="Proteomes" id="UP000190744">
    <property type="component" value="Unassembled WGS sequence"/>
</dbReference>
<evidence type="ECO:0000313" key="3">
    <source>
        <dbReference type="EMBL" id="OOQ83236.1"/>
    </source>
</evidence>
<feature type="transmembrane region" description="Helical" evidence="2">
    <location>
        <begin position="422"/>
        <end position="448"/>
    </location>
</feature>
<organism evidence="3 4">
    <name type="scientific">Penicillium brasilianum</name>
    <dbReference type="NCBI Taxonomy" id="104259"/>
    <lineage>
        <taxon>Eukaryota</taxon>
        <taxon>Fungi</taxon>
        <taxon>Dikarya</taxon>
        <taxon>Ascomycota</taxon>
        <taxon>Pezizomycotina</taxon>
        <taxon>Eurotiomycetes</taxon>
        <taxon>Eurotiomycetidae</taxon>
        <taxon>Eurotiales</taxon>
        <taxon>Aspergillaceae</taxon>
        <taxon>Penicillium</taxon>
    </lineage>
</organism>
<evidence type="ECO:0000256" key="1">
    <source>
        <dbReference type="SAM" id="MobiDB-lite"/>
    </source>
</evidence>
<protein>
    <submittedName>
        <fullName evidence="3">Uncharacterized protein</fullName>
    </submittedName>
</protein>
<keyword evidence="2" id="KW-0812">Transmembrane</keyword>
<dbReference type="AlphaFoldDB" id="A0A1S9RCW5"/>
<sequence>MDTLVKSRHLPLHYFQWRKGFSIRQATLYHGQDNRLRVPTGGSVIDEFFRSFNPDLSPPRRHELLRLFLGQTGALHSFPDVIRGQNFPADRRVLAMIDDRCDPCLKITSMPESAAFLPIRQWESEEYMRRPPGGLHVCVCGVDAEMFYTHLHQDMRGFTLEFHLPHYALRRDDYQLYDSRRIRKHRLFRLSGQDAIYEVQLSLIVYGVDDFFWTACFCEDAYFRASNPISGYLQDEVDGPSSGLRMSRFPIWDPRYYFLSILVIRMSQITMEWAVSMEVITGYLDEHDDLFLEDDPSLKKTKESTWILGSLRRLRNVLARVITTLVSFDANNSVYFDLETEGALYDRFRECFDQLRQFTAELTTIRMVLEQQIEILEKMSDVGFFPVKFLTPFDRSRMISPDEYALMAPQTPPILSMQEAYLVPYGAIGFASDIATLYMVTCLLFGRAPLCPARGIRNTYLAKSLGLWIFFIFVLNEYNVEKCWQHWELVLINVSNGLMGLFVALIGFFAVSSWHTLVKGEAQQDDPESQPALGTISFSTPEQETAVSDERICDSTREYGAMADMPSSGLSRVGSSSMQGQSNRTSNVSPHMSEVARELNSMANGPAQSGDQKVKVVFLAVLGVHIGAVLIGSISLARLAVLEGKESSKEIC</sequence>
<comment type="caution">
    <text evidence="3">The sequence shown here is derived from an EMBL/GenBank/DDBJ whole genome shotgun (WGS) entry which is preliminary data.</text>
</comment>
<keyword evidence="2" id="KW-1133">Transmembrane helix</keyword>
<feature type="transmembrane region" description="Helical" evidence="2">
    <location>
        <begin position="616"/>
        <end position="637"/>
    </location>
</feature>
<feature type="compositionally biased region" description="Polar residues" evidence="1">
    <location>
        <begin position="578"/>
        <end position="590"/>
    </location>
</feature>
<evidence type="ECO:0000313" key="4">
    <source>
        <dbReference type="Proteomes" id="UP000190744"/>
    </source>
</evidence>
<proteinExistence type="predicted"/>
<feature type="compositionally biased region" description="Low complexity" evidence="1">
    <location>
        <begin position="567"/>
        <end position="577"/>
    </location>
</feature>
<name>A0A1S9RCW5_PENBI</name>
<feature type="region of interest" description="Disordered" evidence="1">
    <location>
        <begin position="567"/>
        <end position="592"/>
    </location>
</feature>
<dbReference type="EMBL" id="LJBN01000201">
    <property type="protein sequence ID" value="OOQ83236.1"/>
    <property type="molecule type" value="Genomic_DNA"/>
</dbReference>
<keyword evidence="2" id="KW-0472">Membrane</keyword>
<evidence type="ECO:0000256" key="2">
    <source>
        <dbReference type="SAM" id="Phobius"/>
    </source>
</evidence>
<reference evidence="4" key="1">
    <citation type="submission" date="2015-09" db="EMBL/GenBank/DDBJ databases">
        <authorList>
            <person name="Fill T.P."/>
            <person name="Baretta J.F."/>
            <person name="de Almeida L.G."/>
            <person name="Rocha M."/>
            <person name="de Souza D.H."/>
            <person name="Malavazi I."/>
            <person name="Cerdeira L.T."/>
            <person name="Hong H."/>
            <person name="Samborskyy M."/>
            <person name="de Vasconcelos A.T."/>
            <person name="Leadlay P."/>
            <person name="Rodrigues-Filho E."/>
        </authorList>
    </citation>
    <scope>NUCLEOTIDE SEQUENCE [LARGE SCALE GENOMIC DNA]</scope>
    <source>
        <strain evidence="4">LaBioMMi 136</strain>
    </source>
</reference>
<accession>A0A1S9RCW5</accession>
<gene>
    <name evidence="3" type="ORF">PEBR_36107</name>
</gene>
<feature type="transmembrane region" description="Helical" evidence="2">
    <location>
        <begin position="490"/>
        <end position="511"/>
    </location>
</feature>
<feature type="transmembrane region" description="Helical" evidence="2">
    <location>
        <begin position="460"/>
        <end position="478"/>
    </location>
</feature>